<evidence type="ECO:0000256" key="3">
    <source>
        <dbReference type="ARBA" id="ARBA00023136"/>
    </source>
</evidence>
<feature type="transmembrane region" description="Helical" evidence="4">
    <location>
        <begin position="46"/>
        <end position="70"/>
    </location>
</feature>
<evidence type="ECO:0000313" key="6">
    <source>
        <dbReference type="Proteomes" id="UP000321638"/>
    </source>
</evidence>
<evidence type="ECO:0000256" key="4">
    <source>
        <dbReference type="SAM" id="Phobius"/>
    </source>
</evidence>
<evidence type="ECO:0000256" key="1">
    <source>
        <dbReference type="ARBA" id="ARBA00022692"/>
    </source>
</evidence>
<sequence length="516" mass="54588">MPPATFDVRKRVADHEIRASEIQADATAADAAAGGTTGRDRTLRLVLYDGLASEAMGTLTTGVFLAGLAVEIGASNAAIGLLAAVPFAVQLLQLPAVVLVERLRARRAICTWSAGIGRCFLLGAAVTPLLGAAGGMAALIALLALHQALAAIGGCAWNSWMRDLVSAAEHGRFFGQRTAATTALAIALAFLGSFVIDTWKGALPDHPALGYSVLFVLSALIGLFGVYLLSITPDQPMVPVDKRLHPFEMLSAPFRDQNFRRLIIFLSSWNFAANLAAPFFSVYMLKSLGYGMTTVMTLTIVSQLSNLAALGLWGALIDRFSNKALLRVCAPLFLACTLAWSLTGLPWLQPLTIYLLLAIHVLMGIATAGMALASNNIAMKLSPTGQATAYLAANSVTTASFAAVAPVIGGLCADFFAAHELTLAFTWKGADAALTVQVLNFHAWTFFFGLACVAGLYSLHRLTFVQETAGSTDPLVLRHLLLEARRSMHSLSSAAGLLRIVRGPLSLLRPANRNAG</sequence>
<dbReference type="InterPro" id="IPR011701">
    <property type="entry name" value="MFS"/>
</dbReference>
<keyword evidence="1 4" id="KW-0812">Transmembrane</keyword>
<keyword evidence="6" id="KW-1185">Reference proteome</keyword>
<keyword evidence="3 4" id="KW-0472">Membrane</keyword>
<gene>
    <name evidence="5" type="ORF">FHP25_28970</name>
</gene>
<evidence type="ECO:0000313" key="5">
    <source>
        <dbReference type="EMBL" id="TXL71724.1"/>
    </source>
</evidence>
<feature type="transmembrane region" description="Helical" evidence="4">
    <location>
        <begin position="76"/>
        <end position="100"/>
    </location>
</feature>
<dbReference type="Pfam" id="PF07690">
    <property type="entry name" value="MFS_1"/>
    <property type="match status" value="1"/>
</dbReference>
<proteinExistence type="predicted"/>
<keyword evidence="2 4" id="KW-1133">Transmembrane helix</keyword>
<organism evidence="5 6">
    <name type="scientific">Vineibacter terrae</name>
    <dbReference type="NCBI Taxonomy" id="2586908"/>
    <lineage>
        <taxon>Bacteria</taxon>
        <taxon>Pseudomonadati</taxon>
        <taxon>Pseudomonadota</taxon>
        <taxon>Alphaproteobacteria</taxon>
        <taxon>Hyphomicrobiales</taxon>
        <taxon>Vineibacter</taxon>
    </lineage>
</organism>
<dbReference type="InterPro" id="IPR052528">
    <property type="entry name" value="Sugar_transport-like"/>
</dbReference>
<protein>
    <submittedName>
        <fullName evidence="5">MFS transporter</fullName>
    </submittedName>
</protein>
<feature type="transmembrane region" description="Helical" evidence="4">
    <location>
        <begin position="112"/>
        <end position="130"/>
    </location>
</feature>
<feature type="transmembrane region" description="Helical" evidence="4">
    <location>
        <begin position="295"/>
        <end position="317"/>
    </location>
</feature>
<feature type="transmembrane region" description="Helical" evidence="4">
    <location>
        <begin position="324"/>
        <end position="347"/>
    </location>
</feature>
<accession>A0A5C8PDC1</accession>
<dbReference type="EMBL" id="VDUZ01000040">
    <property type="protein sequence ID" value="TXL71724.1"/>
    <property type="molecule type" value="Genomic_DNA"/>
</dbReference>
<feature type="transmembrane region" description="Helical" evidence="4">
    <location>
        <begin position="438"/>
        <end position="459"/>
    </location>
</feature>
<comment type="caution">
    <text evidence="5">The sequence shown here is derived from an EMBL/GenBank/DDBJ whole genome shotgun (WGS) entry which is preliminary data.</text>
</comment>
<feature type="transmembrane region" description="Helical" evidence="4">
    <location>
        <begin position="136"/>
        <end position="157"/>
    </location>
</feature>
<dbReference type="PANTHER" id="PTHR23526">
    <property type="entry name" value="INTEGRAL MEMBRANE TRANSPORT PROTEIN-RELATED"/>
    <property type="match status" value="1"/>
</dbReference>
<dbReference type="SUPFAM" id="SSF103473">
    <property type="entry name" value="MFS general substrate transporter"/>
    <property type="match status" value="1"/>
</dbReference>
<dbReference type="GO" id="GO:0022857">
    <property type="term" value="F:transmembrane transporter activity"/>
    <property type="evidence" value="ECO:0007669"/>
    <property type="project" value="InterPro"/>
</dbReference>
<dbReference type="InterPro" id="IPR036259">
    <property type="entry name" value="MFS_trans_sf"/>
</dbReference>
<dbReference type="PANTHER" id="PTHR23526:SF2">
    <property type="entry name" value="MAJOR FACILITATOR SUPERFAMILY (MFS) PROFILE DOMAIN-CONTAINING PROTEIN"/>
    <property type="match status" value="1"/>
</dbReference>
<feature type="transmembrane region" description="Helical" evidence="4">
    <location>
        <begin position="390"/>
        <end position="418"/>
    </location>
</feature>
<dbReference type="Gene3D" id="1.20.1250.20">
    <property type="entry name" value="MFS general substrate transporter like domains"/>
    <property type="match status" value="3"/>
</dbReference>
<feature type="transmembrane region" description="Helical" evidence="4">
    <location>
        <begin position="262"/>
        <end position="283"/>
    </location>
</feature>
<dbReference type="AlphaFoldDB" id="A0A5C8PDC1"/>
<dbReference type="Proteomes" id="UP000321638">
    <property type="component" value="Unassembled WGS sequence"/>
</dbReference>
<feature type="transmembrane region" description="Helical" evidence="4">
    <location>
        <begin position="208"/>
        <end position="229"/>
    </location>
</feature>
<evidence type="ECO:0000256" key="2">
    <source>
        <dbReference type="ARBA" id="ARBA00022989"/>
    </source>
</evidence>
<dbReference type="OrthoDB" id="9772882at2"/>
<feature type="transmembrane region" description="Helical" evidence="4">
    <location>
        <begin position="178"/>
        <end position="196"/>
    </location>
</feature>
<name>A0A5C8PDC1_9HYPH</name>
<feature type="transmembrane region" description="Helical" evidence="4">
    <location>
        <begin position="353"/>
        <end position="378"/>
    </location>
</feature>
<reference evidence="5 6" key="1">
    <citation type="submission" date="2019-06" db="EMBL/GenBank/DDBJ databases">
        <title>New taxonomy in bacterial strain CC-CFT640, isolated from vineyard.</title>
        <authorList>
            <person name="Lin S.-Y."/>
            <person name="Tsai C.-F."/>
            <person name="Young C.-C."/>
        </authorList>
    </citation>
    <scope>NUCLEOTIDE SEQUENCE [LARGE SCALE GENOMIC DNA]</scope>
    <source>
        <strain evidence="5 6">CC-CFT640</strain>
    </source>
</reference>